<keyword evidence="3 6" id="KW-0812">Transmembrane</keyword>
<dbReference type="InterPro" id="IPR011701">
    <property type="entry name" value="MFS"/>
</dbReference>
<comment type="caution">
    <text evidence="8">The sequence shown here is derived from an EMBL/GenBank/DDBJ whole genome shotgun (WGS) entry which is preliminary data.</text>
</comment>
<feature type="transmembrane region" description="Helical" evidence="6">
    <location>
        <begin position="216"/>
        <end position="237"/>
    </location>
</feature>
<dbReference type="EMBL" id="JAAXOS010000003">
    <property type="protein sequence ID" value="NKY25981.1"/>
    <property type="molecule type" value="Genomic_DNA"/>
</dbReference>
<dbReference type="PROSITE" id="PS50850">
    <property type="entry name" value="MFS"/>
    <property type="match status" value="1"/>
</dbReference>
<dbReference type="CDD" id="cd17321">
    <property type="entry name" value="MFS_MMR_MDR_like"/>
    <property type="match status" value="1"/>
</dbReference>
<evidence type="ECO:0000256" key="3">
    <source>
        <dbReference type="ARBA" id="ARBA00022692"/>
    </source>
</evidence>
<dbReference type="Gene3D" id="1.20.1720.10">
    <property type="entry name" value="Multidrug resistance protein D"/>
    <property type="match status" value="1"/>
</dbReference>
<dbReference type="PANTHER" id="PTHR42718:SF9">
    <property type="entry name" value="MAJOR FACILITATOR SUPERFAMILY MULTIDRUG TRANSPORTER MFSC"/>
    <property type="match status" value="1"/>
</dbReference>
<feature type="transmembrane region" description="Helical" evidence="6">
    <location>
        <begin position="399"/>
        <end position="421"/>
    </location>
</feature>
<proteinExistence type="predicted"/>
<feature type="transmembrane region" description="Helical" evidence="6">
    <location>
        <begin position="20"/>
        <end position="45"/>
    </location>
</feature>
<keyword evidence="9" id="KW-1185">Reference proteome</keyword>
<feature type="transmembrane region" description="Helical" evidence="6">
    <location>
        <begin position="359"/>
        <end position="379"/>
    </location>
</feature>
<dbReference type="SUPFAM" id="SSF103473">
    <property type="entry name" value="MFS general substrate transporter"/>
    <property type="match status" value="1"/>
</dbReference>
<dbReference type="PRINTS" id="PR01036">
    <property type="entry name" value="TCRTETB"/>
</dbReference>
<feature type="transmembrane region" description="Helical" evidence="6">
    <location>
        <begin position="144"/>
        <end position="169"/>
    </location>
</feature>
<reference evidence="8 9" key="1">
    <citation type="submission" date="2020-04" db="EMBL/GenBank/DDBJ databases">
        <title>MicrobeNet Type strains.</title>
        <authorList>
            <person name="Nicholson A.C."/>
        </authorList>
    </citation>
    <scope>NUCLEOTIDE SEQUENCE [LARGE SCALE GENOMIC DNA]</scope>
    <source>
        <strain evidence="8 9">DSM 44956</strain>
    </source>
</reference>
<name>A0A7X6L1D2_9NOCA</name>
<dbReference type="RefSeq" id="WP_062974391.1">
    <property type="nucleotide sequence ID" value="NZ_JAAXOS010000003.1"/>
</dbReference>
<dbReference type="GO" id="GO:0022857">
    <property type="term" value="F:transmembrane transporter activity"/>
    <property type="evidence" value="ECO:0007669"/>
    <property type="project" value="InterPro"/>
</dbReference>
<dbReference type="InterPro" id="IPR020846">
    <property type="entry name" value="MFS_dom"/>
</dbReference>
<evidence type="ECO:0000256" key="6">
    <source>
        <dbReference type="SAM" id="Phobius"/>
    </source>
</evidence>
<evidence type="ECO:0000256" key="5">
    <source>
        <dbReference type="ARBA" id="ARBA00023136"/>
    </source>
</evidence>
<feature type="transmembrane region" description="Helical" evidence="6">
    <location>
        <begin position="88"/>
        <end position="108"/>
    </location>
</feature>
<dbReference type="InterPro" id="IPR036259">
    <property type="entry name" value="MFS_trans_sf"/>
</dbReference>
<keyword evidence="2" id="KW-0813">Transport</keyword>
<evidence type="ECO:0000256" key="1">
    <source>
        <dbReference type="ARBA" id="ARBA00004651"/>
    </source>
</evidence>
<sequence length="442" mass="44720">MSTVTTETETRGAPPSGATLPVVLTAQFVTPMAIAGTAIALPLISQDLGSNPAALQWVVNGFNVAFALTTLLWGAVSDRIGHRRTFGIGTALVVAGSIGSVAAPNLFVLDLARVVAGIGAAAILTGATALLSAAYEGARRTRAFAVFGTVNGLGLALGPTISGILISLLDWRGVFLVHAVILAAAGVGTRVLPAAKPAVVEHGPILDLGLLRNREFLAMCLVPVAGSIGFVTLLTYLPSALSGITDLSAGASGLLMLAMTIPVFVAPVAIGHLVTRFPALTVGRVVYLALGAAILGNAGVLALSQDRSVAWIIVPMVLLGLGFGLPIGLVDGHALSVVPVERGGTAAGLLNFFRIGSEALFVAGYAIVLAAVVGTRLSGKAADDTAAGQFGHPDVYRSAFTITVGVLIALLVVLTILIVAVRGNARATENRDIGSSPEGVTS</sequence>
<feature type="domain" description="Major facilitator superfamily (MFS) profile" evidence="7">
    <location>
        <begin position="19"/>
        <end position="422"/>
    </location>
</feature>
<dbReference type="PANTHER" id="PTHR42718">
    <property type="entry name" value="MAJOR FACILITATOR SUPERFAMILY MULTIDRUG TRANSPORTER MFSC"/>
    <property type="match status" value="1"/>
</dbReference>
<feature type="transmembrane region" description="Helical" evidence="6">
    <location>
        <begin position="309"/>
        <end position="330"/>
    </location>
</feature>
<evidence type="ECO:0000259" key="7">
    <source>
        <dbReference type="PROSITE" id="PS50850"/>
    </source>
</evidence>
<dbReference type="Proteomes" id="UP000540698">
    <property type="component" value="Unassembled WGS sequence"/>
</dbReference>
<organism evidence="8 9">
    <name type="scientific">Nocardia gamkensis</name>
    <dbReference type="NCBI Taxonomy" id="352869"/>
    <lineage>
        <taxon>Bacteria</taxon>
        <taxon>Bacillati</taxon>
        <taxon>Actinomycetota</taxon>
        <taxon>Actinomycetes</taxon>
        <taxon>Mycobacteriales</taxon>
        <taxon>Nocardiaceae</taxon>
        <taxon>Nocardia</taxon>
    </lineage>
</organism>
<evidence type="ECO:0000313" key="9">
    <source>
        <dbReference type="Proteomes" id="UP000540698"/>
    </source>
</evidence>
<feature type="transmembrane region" description="Helical" evidence="6">
    <location>
        <begin position="175"/>
        <end position="195"/>
    </location>
</feature>
<comment type="subcellular location">
    <subcellularLocation>
        <location evidence="1">Cell membrane</location>
        <topology evidence="1">Multi-pass membrane protein</topology>
    </subcellularLocation>
</comment>
<protein>
    <submittedName>
        <fullName evidence="8">MFS transporter</fullName>
    </submittedName>
</protein>
<dbReference type="Pfam" id="PF07690">
    <property type="entry name" value="MFS_1"/>
    <property type="match status" value="1"/>
</dbReference>
<keyword evidence="4 6" id="KW-1133">Transmembrane helix</keyword>
<evidence type="ECO:0000256" key="2">
    <source>
        <dbReference type="ARBA" id="ARBA00022448"/>
    </source>
</evidence>
<evidence type="ECO:0000313" key="8">
    <source>
        <dbReference type="EMBL" id="NKY25981.1"/>
    </source>
</evidence>
<feature type="transmembrane region" description="Helical" evidence="6">
    <location>
        <begin position="57"/>
        <end position="76"/>
    </location>
</feature>
<evidence type="ECO:0000256" key="4">
    <source>
        <dbReference type="ARBA" id="ARBA00022989"/>
    </source>
</evidence>
<feature type="transmembrane region" description="Helical" evidence="6">
    <location>
        <begin position="249"/>
        <end position="273"/>
    </location>
</feature>
<keyword evidence="5 6" id="KW-0472">Membrane</keyword>
<feature type="transmembrane region" description="Helical" evidence="6">
    <location>
        <begin position="285"/>
        <end position="303"/>
    </location>
</feature>
<gene>
    <name evidence="8" type="ORF">HGB38_07075</name>
</gene>
<feature type="transmembrane region" description="Helical" evidence="6">
    <location>
        <begin position="114"/>
        <end position="135"/>
    </location>
</feature>
<accession>A0A7X6L1D2</accession>
<dbReference type="GO" id="GO:0005886">
    <property type="term" value="C:plasma membrane"/>
    <property type="evidence" value="ECO:0007669"/>
    <property type="project" value="UniProtKB-SubCell"/>
</dbReference>
<dbReference type="AlphaFoldDB" id="A0A7X6L1D2"/>